<keyword evidence="2" id="KW-0813">Transport</keyword>
<dbReference type="PANTHER" id="PTHR11537">
    <property type="entry name" value="VOLTAGE-GATED POTASSIUM CHANNEL"/>
    <property type="match status" value="1"/>
</dbReference>
<dbReference type="PANTHER" id="PTHR11537:SF114">
    <property type="entry name" value="BTB DOMAIN-CONTAINING PROTEIN"/>
    <property type="match status" value="1"/>
</dbReference>
<dbReference type="InterPro" id="IPR003131">
    <property type="entry name" value="T1-type_BTB"/>
</dbReference>
<comment type="subcellular location">
    <subcellularLocation>
        <location evidence="1">Membrane</location>
        <topology evidence="1">Multi-pass membrane protein</topology>
    </subcellularLocation>
</comment>
<accession>A0A915CMB3</accession>
<evidence type="ECO:0000256" key="2">
    <source>
        <dbReference type="ARBA" id="ARBA00022448"/>
    </source>
</evidence>
<evidence type="ECO:0000313" key="10">
    <source>
        <dbReference type="WBParaSite" id="jg10618"/>
    </source>
</evidence>
<evidence type="ECO:0000256" key="7">
    <source>
        <dbReference type="ARBA" id="ARBA00023303"/>
    </source>
</evidence>
<dbReference type="SUPFAM" id="SSF54695">
    <property type="entry name" value="POZ domain"/>
    <property type="match status" value="1"/>
</dbReference>
<sequence length="186" mass="21318">MHHTEAGFSAQILDRDSVIHLVDESANGGLDVMIGCDDGGATVKQYDLDDLEAKMPPEKVSMKSSLKIEDSILRLNIGGASYRIRTRSILKYGPTTLLGRFCRMDHEHRRSWADAFFEESDEYFFERVPRYFDPIYDFYAAGKLHVPKDLCFEKFMAELRFGQSLKPRWMTAAHLCSILLDEKIAN</sequence>
<protein>
    <submittedName>
        <fullName evidence="10">Potassium channel tetramerisation-type BTB domain-containing protein</fullName>
    </submittedName>
</protein>
<dbReference type="InterPro" id="IPR028325">
    <property type="entry name" value="VG_K_chnl"/>
</dbReference>
<dbReference type="Pfam" id="PF02214">
    <property type="entry name" value="BTB_2"/>
    <property type="match status" value="1"/>
</dbReference>
<evidence type="ECO:0000256" key="4">
    <source>
        <dbReference type="ARBA" id="ARBA00022989"/>
    </source>
</evidence>
<evidence type="ECO:0000313" key="9">
    <source>
        <dbReference type="Proteomes" id="UP000887574"/>
    </source>
</evidence>
<proteinExistence type="predicted"/>
<name>A0A915CMB3_9BILA</name>
<evidence type="ECO:0000256" key="6">
    <source>
        <dbReference type="ARBA" id="ARBA00023136"/>
    </source>
</evidence>
<evidence type="ECO:0000259" key="8">
    <source>
        <dbReference type="Pfam" id="PF02214"/>
    </source>
</evidence>
<organism evidence="9 10">
    <name type="scientific">Ditylenchus dipsaci</name>
    <dbReference type="NCBI Taxonomy" id="166011"/>
    <lineage>
        <taxon>Eukaryota</taxon>
        <taxon>Metazoa</taxon>
        <taxon>Ecdysozoa</taxon>
        <taxon>Nematoda</taxon>
        <taxon>Chromadorea</taxon>
        <taxon>Rhabditida</taxon>
        <taxon>Tylenchina</taxon>
        <taxon>Tylenchomorpha</taxon>
        <taxon>Sphaerularioidea</taxon>
        <taxon>Anguinidae</taxon>
        <taxon>Anguininae</taxon>
        <taxon>Ditylenchus</taxon>
    </lineage>
</organism>
<dbReference type="InterPro" id="IPR011333">
    <property type="entry name" value="SKP1/BTB/POZ_sf"/>
</dbReference>
<dbReference type="GO" id="GO:0001508">
    <property type="term" value="P:action potential"/>
    <property type="evidence" value="ECO:0007669"/>
    <property type="project" value="TreeGrafter"/>
</dbReference>
<reference evidence="10" key="1">
    <citation type="submission" date="2022-11" db="UniProtKB">
        <authorList>
            <consortium name="WormBaseParasite"/>
        </authorList>
    </citation>
    <scope>IDENTIFICATION</scope>
</reference>
<feature type="domain" description="Potassium channel tetramerisation-type BTB" evidence="8">
    <location>
        <begin position="73"/>
        <end position="161"/>
    </location>
</feature>
<dbReference type="GO" id="GO:0005251">
    <property type="term" value="F:delayed rectifier potassium channel activity"/>
    <property type="evidence" value="ECO:0007669"/>
    <property type="project" value="TreeGrafter"/>
</dbReference>
<dbReference type="Gene3D" id="3.30.710.10">
    <property type="entry name" value="Potassium Channel Kv1.1, Chain A"/>
    <property type="match status" value="1"/>
</dbReference>
<dbReference type="GO" id="GO:0008076">
    <property type="term" value="C:voltage-gated potassium channel complex"/>
    <property type="evidence" value="ECO:0007669"/>
    <property type="project" value="InterPro"/>
</dbReference>
<dbReference type="InterPro" id="IPR003971">
    <property type="entry name" value="K_chnl_volt-dep_Kv5/Kv9"/>
</dbReference>
<keyword evidence="6" id="KW-0472">Membrane</keyword>
<keyword evidence="9" id="KW-1185">Reference proteome</keyword>
<dbReference type="CDD" id="cd18317">
    <property type="entry name" value="BTB_POZ_Kv"/>
    <property type="match status" value="1"/>
</dbReference>
<keyword evidence="7" id="KW-0407">Ion channel</keyword>
<evidence type="ECO:0000256" key="1">
    <source>
        <dbReference type="ARBA" id="ARBA00004141"/>
    </source>
</evidence>
<dbReference type="AlphaFoldDB" id="A0A915CMB3"/>
<evidence type="ECO:0000256" key="3">
    <source>
        <dbReference type="ARBA" id="ARBA00022692"/>
    </source>
</evidence>
<dbReference type="WBParaSite" id="jg10618">
    <property type="protein sequence ID" value="jg10618"/>
    <property type="gene ID" value="jg10618"/>
</dbReference>
<keyword evidence="4" id="KW-1133">Transmembrane helix</keyword>
<dbReference type="PRINTS" id="PR01494">
    <property type="entry name" value="KV9CHANNEL"/>
</dbReference>
<evidence type="ECO:0000256" key="5">
    <source>
        <dbReference type="ARBA" id="ARBA00023065"/>
    </source>
</evidence>
<dbReference type="GO" id="GO:0051260">
    <property type="term" value="P:protein homooligomerization"/>
    <property type="evidence" value="ECO:0007669"/>
    <property type="project" value="InterPro"/>
</dbReference>
<dbReference type="Proteomes" id="UP000887574">
    <property type="component" value="Unplaced"/>
</dbReference>
<keyword evidence="5" id="KW-0406">Ion transport</keyword>
<keyword evidence="3" id="KW-0812">Transmembrane</keyword>